<protein>
    <recommendedName>
        <fullName evidence="1 2">Futalosine hydrolase</fullName>
        <shortName evidence="1">FL hydrolase</shortName>
        <ecNumber evidence="1 2">3.2.2.26</ecNumber>
    </recommendedName>
    <alternativeName>
        <fullName evidence="1">Futalosine nucleosidase</fullName>
    </alternativeName>
    <alternativeName>
        <fullName evidence="1">Menaquinone biosynthetic enzyme MqnB</fullName>
    </alternativeName>
</protein>
<proteinExistence type="inferred from homology"/>
<dbReference type="Gene3D" id="3.40.50.1580">
    <property type="entry name" value="Nucleoside phosphorylase domain"/>
    <property type="match status" value="1"/>
</dbReference>
<dbReference type="GO" id="GO:0008782">
    <property type="term" value="F:adenosylhomocysteine nucleosidase activity"/>
    <property type="evidence" value="ECO:0007669"/>
    <property type="project" value="TreeGrafter"/>
</dbReference>
<dbReference type="InterPro" id="IPR019963">
    <property type="entry name" value="FL_hydrolase_MqnB"/>
</dbReference>
<comment type="pathway">
    <text evidence="1">Quinol/quinone metabolism; menaquinone biosynthesis.</text>
</comment>
<comment type="similarity">
    <text evidence="1">Belongs to the PNP/UDP phosphorylase family. Futalosine hydrolase subfamily.</text>
</comment>
<accession>A0A9D7S9J3</accession>
<evidence type="ECO:0000256" key="2">
    <source>
        <dbReference type="NCBIfam" id="TIGR03664"/>
    </source>
</evidence>
<dbReference type="PANTHER" id="PTHR46832">
    <property type="entry name" value="5'-METHYLTHIOADENOSINE/S-ADENOSYLHOMOCYSTEINE NUCLEOSIDASE"/>
    <property type="match status" value="1"/>
</dbReference>
<organism evidence="4 5">
    <name type="scientific">Candidatus Defluviibacterium haderslevense</name>
    <dbReference type="NCBI Taxonomy" id="2981993"/>
    <lineage>
        <taxon>Bacteria</taxon>
        <taxon>Pseudomonadati</taxon>
        <taxon>Bacteroidota</taxon>
        <taxon>Saprospiria</taxon>
        <taxon>Saprospirales</taxon>
        <taxon>Saprospiraceae</taxon>
        <taxon>Candidatus Defluviibacterium</taxon>
    </lineage>
</organism>
<gene>
    <name evidence="1 4" type="primary">mqnB</name>
    <name evidence="4" type="ORF">IPO85_09005</name>
</gene>
<keyword evidence="4" id="KW-0326">Glycosidase</keyword>
<evidence type="ECO:0000259" key="3">
    <source>
        <dbReference type="Pfam" id="PF01048"/>
    </source>
</evidence>
<dbReference type="GO" id="GO:0009234">
    <property type="term" value="P:menaquinone biosynthetic process"/>
    <property type="evidence" value="ECO:0007669"/>
    <property type="project" value="UniProtKB-UniRule"/>
</dbReference>
<dbReference type="EMBL" id="JADKFW010000005">
    <property type="protein sequence ID" value="MBK9717635.1"/>
    <property type="molecule type" value="Genomic_DNA"/>
</dbReference>
<dbReference type="PANTHER" id="PTHR46832:SF2">
    <property type="entry name" value="FUTALOSINE HYDROLASE"/>
    <property type="match status" value="1"/>
</dbReference>
<dbReference type="GO" id="GO:0019284">
    <property type="term" value="P:L-methionine salvage from S-adenosylmethionine"/>
    <property type="evidence" value="ECO:0007669"/>
    <property type="project" value="TreeGrafter"/>
</dbReference>
<sequence>MKILLVSATVFELMPMLEYLEKHFETKSFSEFTNGIHSIHPFVTGVGSPLMAFGLGKLHDAPTYDLVIHGGLSGAYNHQFNLGDVVEVVKERWADLGAEEQDGGFTDLVEMELMEGNRIPFSDGWILNKQTKYTTGLKQCTGLTVNKVSGTQKTIDAIKNKYAADVESMEGATLFYACRMWDIPFISIRGISNYVTPRDKSSWKIPEAIEKMNEQIIGMIGRL</sequence>
<keyword evidence="1 4" id="KW-0378">Hydrolase</keyword>
<evidence type="ECO:0000313" key="4">
    <source>
        <dbReference type="EMBL" id="MBK9717635.1"/>
    </source>
</evidence>
<evidence type="ECO:0000256" key="1">
    <source>
        <dbReference type="HAMAP-Rule" id="MF_00991"/>
    </source>
</evidence>
<keyword evidence="1" id="KW-0474">Menaquinone biosynthesis</keyword>
<dbReference type="AlphaFoldDB" id="A0A9D7S9J3"/>
<comment type="function">
    <text evidence="1">Catalyzes the hydrolysis of futalosine (FL) to dehypoxanthine futalosine (DHFL) and hypoxanthine, a step in the biosynthesis of menaquinone (MK, vitamin K2).</text>
</comment>
<dbReference type="InterPro" id="IPR000845">
    <property type="entry name" value="Nucleoside_phosphorylase_d"/>
</dbReference>
<name>A0A9D7S9J3_9BACT</name>
<reference evidence="4 5" key="1">
    <citation type="submission" date="2020-10" db="EMBL/GenBank/DDBJ databases">
        <title>Connecting structure to function with the recovery of over 1000 high-quality activated sludge metagenome-assembled genomes encoding full-length rRNA genes using long-read sequencing.</title>
        <authorList>
            <person name="Singleton C.M."/>
            <person name="Petriglieri F."/>
            <person name="Kristensen J.M."/>
            <person name="Kirkegaard R.H."/>
            <person name="Michaelsen T.Y."/>
            <person name="Andersen M.H."/>
            <person name="Karst S.M."/>
            <person name="Dueholm M.S."/>
            <person name="Nielsen P.H."/>
            <person name="Albertsen M."/>
        </authorList>
    </citation>
    <scope>NUCLEOTIDE SEQUENCE [LARGE SCALE GENOMIC DNA]</scope>
    <source>
        <strain evidence="4">Ribe_18-Q3-R11-54_BAT3C.373</strain>
    </source>
</reference>
<feature type="domain" description="Nucleoside phosphorylase" evidence="3">
    <location>
        <begin position="150"/>
        <end position="209"/>
    </location>
</feature>
<dbReference type="HAMAP" id="MF_00991">
    <property type="entry name" value="MqnB"/>
    <property type="match status" value="1"/>
</dbReference>
<dbReference type="Proteomes" id="UP000808349">
    <property type="component" value="Unassembled WGS sequence"/>
</dbReference>
<comment type="caution">
    <text evidence="4">The sequence shown here is derived from an EMBL/GenBank/DDBJ whole genome shotgun (WGS) entry which is preliminary data.</text>
</comment>
<dbReference type="GO" id="GO:0009116">
    <property type="term" value="P:nucleoside metabolic process"/>
    <property type="evidence" value="ECO:0007669"/>
    <property type="project" value="InterPro"/>
</dbReference>
<dbReference type="NCBIfam" id="TIGR03664">
    <property type="entry name" value="fut_nucase"/>
    <property type="match status" value="1"/>
</dbReference>
<dbReference type="Pfam" id="PF01048">
    <property type="entry name" value="PNP_UDP_1"/>
    <property type="match status" value="1"/>
</dbReference>
<dbReference type="GO" id="GO:0008930">
    <property type="term" value="F:methylthioadenosine nucleosidase activity"/>
    <property type="evidence" value="ECO:0007669"/>
    <property type="project" value="TreeGrafter"/>
</dbReference>
<dbReference type="SUPFAM" id="SSF53167">
    <property type="entry name" value="Purine and uridine phosphorylases"/>
    <property type="match status" value="1"/>
</dbReference>
<dbReference type="InterPro" id="IPR035994">
    <property type="entry name" value="Nucleoside_phosphorylase_sf"/>
</dbReference>
<dbReference type="EC" id="3.2.2.26" evidence="1 2"/>
<comment type="catalytic activity">
    <reaction evidence="1">
        <text>futalosine + H2O = dehypoxanthine futalosine + hypoxanthine</text>
        <dbReference type="Rhea" id="RHEA:25904"/>
        <dbReference type="ChEBI" id="CHEBI:15377"/>
        <dbReference type="ChEBI" id="CHEBI:17368"/>
        <dbReference type="ChEBI" id="CHEBI:58863"/>
        <dbReference type="ChEBI" id="CHEBI:58864"/>
        <dbReference type="EC" id="3.2.2.26"/>
    </reaction>
</comment>
<evidence type="ECO:0000313" key="5">
    <source>
        <dbReference type="Proteomes" id="UP000808349"/>
    </source>
</evidence>
<dbReference type="GO" id="GO:0005829">
    <property type="term" value="C:cytosol"/>
    <property type="evidence" value="ECO:0007669"/>
    <property type="project" value="TreeGrafter"/>
</dbReference>